<sequence length="107" mass="12088">MHAACSTLRRPFTRPACFYRNCIGSAEALSSTSPLMAASSTATTNHCARMSNFRKGIVNNSFIHSIISTPYRTLSADRKQRMDICLGKQLHQSKQILWSYHLHPNKF</sequence>
<reference evidence="1 2" key="1">
    <citation type="submission" date="2014-11" db="EMBL/GenBank/DDBJ databases">
        <title>Genetic blueprint of the zoonotic pathogen Toxocara canis.</title>
        <authorList>
            <person name="Zhu X.-Q."/>
            <person name="Korhonen P.K."/>
            <person name="Cai H."/>
            <person name="Young N.D."/>
            <person name="Nejsum P."/>
            <person name="von Samson-Himmelstjerna G."/>
            <person name="Boag P.R."/>
            <person name="Tan P."/>
            <person name="Li Q."/>
            <person name="Min J."/>
            <person name="Yang Y."/>
            <person name="Wang X."/>
            <person name="Fang X."/>
            <person name="Hall R.S."/>
            <person name="Hofmann A."/>
            <person name="Sternberg P.W."/>
            <person name="Jex A.R."/>
            <person name="Gasser R.B."/>
        </authorList>
    </citation>
    <scope>NUCLEOTIDE SEQUENCE [LARGE SCALE GENOMIC DNA]</scope>
    <source>
        <strain evidence="1">PN_DK_2014</strain>
    </source>
</reference>
<evidence type="ECO:0000313" key="2">
    <source>
        <dbReference type="Proteomes" id="UP000031036"/>
    </source>
</evidence>
<feature type="non-terminal residue" evidence="1">
    <location>
        <position position="107"/>
    </location>
</feature>
<keyword evidence="2" id="KW-1185">Reference proteome</keyword>
<evidence type="ECO:0000313" key="1">
    <source>
        <dbReference type="EMBL" id="KHN73427.1"/>
    </source>
</evidence>
<dbReference type="AlphaFoldDB" id="A0A0B2UWD7"/>
<gene>
    <name evidence="1" type="ORF">Tcan_00524</name>
</gene>
<name>A0A0B2UWD7_TOXCA</name>
<proteinExistence type="predicted"/>
<accession>A0A0B2UWD7</accession>
<dbReference type="EMBL" id="JPKZ01003110">
    <property type="protein sequence ID" value="KHN73427.1"/>
    <property type="molecule type" value="Genomic_DNA"/>
</dbReference>
<protein>
    <submittedName>
        <fullName evidence="1">Uncharacterized protein</fullName>
    </submittedName>
</protein>
<organism evidence="1 2">
    <name type="scientific">Toxocara canis</name>
    <name type="common">Canine roundworm</name>
    <dbReference type="NCBI Taxonomy" id="6265"/>
    <lineage>
        <taxon>Eukaryota</taxon>
        <taxon>Metazoa</taxon>
        <taxon>Ecdysozoa</taxon>
        <taxon>Nematoda</taxon>
        <taxon>Chromadorea</taxon>
        <taxon>Rhabditida</taxon>
        <taxon>Spirurina</taxon>
        <taxon>Ascaridomorpha</taxon>
        <taxon>Ascaridoidea</taxon>
        <taxon>Toxocaridae</taxon>
        <taxon>Toxocara</taxon>
    </lineage>
</organism>
<dbReference type="Proteomes" id="UP000031036">
    <property type="component" value="Unassembled WGS sequence"/>
</dbReference>
<comment type="caution">
    <text evidence="1">The sequence shown here is derived from an EMBL/GenBank/DDBJ whole genome shotgun (WGS) entry which is preliminary data.</text>
</comment>